<organism evidence="2 3">
    <name type="scientific">Sphingobium fluviale</name>
    <dbReference type="NCBI Taxonomy" id="2506423"/>
    <lineage>
        <taxon>Bacteria</taxon>
        <taxon>Pseudomonadati</taxon>
        <taxon>Pseudomonadota</taxon>
        <taxon>Alphaproteobacteria</taxon>
        <taxon>Sphingomonadales</taxon>
        <taxon>Sphingomonadaceae</taxon>
        <taxon>Sphingobium</taxon>
    </lineage>
</organism>
<keyword evidence="1" id="KW-0472">Membrane</keyword>
<keyword evidence="3" id="KW-1185">Reference proteome</keyword>
<accession>A0A4Q1KNN6</accession>
<name>A0A4Q1KNN6_9SPHN</name>
<comment type="caution">
    <text evidence="2">The sequence shown here is derived from an EMBL/GenBank/DDBJ whole genome shotgun (WGS) entry which is preliminary data.</text>
</comment>
<dbReference type="Proteomes" id="UP000290958">
    <property type="component" value="Unassembled WGS sequence"/>
</dbReference>
<evidence type="ECO:0000256" key="1">
    <source>
        <dbReference type="SAM" id="Phobius"/>
    </source>
</evidence>
<protein>
    <recommendedName>
        <fullName evidence="4">DUF1648 domain-containing protein</fullName>
    </recommendedName>
</protein>
<dbReference type="EMBL" id="SBKP01000001">
    <property type="protein sequence ID" value="RXR30839.1"/>
    <property type="molecule type" value="Genomic_DNA"/>
</dbReference>
<feature type="transmembrane region" description="Helical" evidence="1">
    <location>
        <begin position="85"/>
        <end position="104"/>
    </location>
</feature>
<dbReference type="OrthoDB" id="8003659at2"/>
<dbReference type="AlphaFoldDB" id="A0A4Q1KNN6"/>
<proteinExistence type="predicted"/>
<feature type="transmembrane region" description="Helical" evidence="1">
    <location>
        <begin position="50"/>
        <end position="73"/>
    </location>
</feature>
<sequence>MAQIVIGLIATAILMRMSFLANDRFADQPRLPMQWFLDGKVTWTAPRRFALAFIPALAIPIIWVTVALTLFVSPRPGQEGFEIPVTLFMGGIFVAVYMLHLWLINNHLKRNGG</sequence>
<keyword evidence="1" id="KW-0812">Transmembrane</keyword>
<reference evidence="3" key="1">
    <citation type="submission" date="2019-01" db="EMBL/GenBank/DDBJ databases">
        <title>Cytophagaceae bacterium strain CAR-16.</title>
        <authorList>
            <person name="Chen W.-M."/>
        </authorList>
    </citation>
    <scope>NUCLEOTIDE SEQUENCE [LARGE SCALE GENOMIC DNA]</scope>
    <source>
        <strain evidence="3">CHR27</strain>
    </source>
</reference>
<dbReference type="RefSeq" id="WP_129402622.1">
    <property type="nucleotide sequence ID" value="NZ_SBKP01000001.1"/>
</dbReference>
<evidence type="ECO:0008006" key="4">
    <source>
        <dbReference type="Google" id="ProtNLM"/>
    </source>
</evidence>
<evidence type="ECO:0000313" key="2">
    <source>
        <dbReference type="EMBL" id="RXR30839.1"/>
    </source>
</evidence>
<keyword evidence="1" id="KW-1133">Transmembrane helix</keyword>
<gene>
    <name evidence="2" type="ORF">EQG66_00660</name>
</gene>
<evidence type="ECO:0000313" key="3">
    <source>
        <dbReference type="Proteomes" id="UP000290958"/>
    </source>
</evidence>